<dbReference type="InterPro" id="IPR027408">
    <property type="entry name" value="PNPase/RNase_PH_dom_sf"/>
</dbReference>
<reference evidence="7" key="1">
    <citation type="journal article" date="2024" name="BMC Genomics">
        <title>Functional annotation of a divergent genome using sequence and structure-based similarity.</title>
        <authorList>
            <person name="Svedberg D."/>
            <person name="Winiger R.R."/>
            <person name="Berg A."/>
            <person name="Sharma H."/>
            <person name="Tellgren-Roth C."/>
            <person name="Debrunner-Vossbrinck B.A."/>
            <person name="Vossbrinck C.R."/>
            <person name="Barandun J."/>
        </authorList>
    </citation>
    <scope>NUCLEOTIDE SEQUENCE</scope>
    <source>
        <strain evidence="7">Illinois isolate</strain>
    </source>
</reference>
<keyword evidence="4" id="KW-0963">Cytoplasm</keyword>
<dbReference type="PANTHER" id="PTHR11097">
    <property type="entry name" value="EXOSOME COMPLEX EXONUCLEASE RIBOSOMAL RNA PROCESSING PROTEIN"/>
    <property type="match status" value="1"/>
</dbReference>
<evidence type="ECO:0000256" key="6">
    <source>
        <dbReference type="ARBA" id="ARBA00042523"/>
    </source>
</evidence>
<dbReference type="GO" id="GO:0071028">
    <property type="term" value="P:nuclear mRNA surveillance"/>
    <property type="evidence" value="ECO:0007669"/>
    <property type="project" value="TreeGrafter"/>
</dbReference>
<evidence type="ECO:0000256" key="1">
    <source>
        <dbReference type="ARBA" id="ARBA00004496"/>
    </source>
</evidence>
<keyword evidence="5" id="KW-0271">Exosome</keyword>
<dbReference type="Proteomes" id="UP001334084">
    <property type="component" value="Chromosome 5"/>
</dbReference>
<dbReference type="GO" id="GO:0034473">
    <property type="term" value="P:U1 snRNA 3'-end processing"/>
    <property type="evidence" value="ECO:0007669"/>
    <property type="project" value="TreeGrafter"/>
</dbReference>
<dbReference type="InterPro" id="IPR050590">
    <property type="entry name" value="Exosome_comp_Rrp42_subfam"/>
</dbReference>
<gene>
    <name evidence="7" type="ORF">VNE69_05144</name>
</gene>
<dbReference type="GO" id="GO:0016075">
    <property type="term" value="P:rRNA catabolic process"/>
    <property type="evidence" value="ECO:0007669"/>
    <property type="project" value="TreeGrafter"/>
</dbReference>
<sequence length="208" mass="24217">MVVKDLLKSYTRLDDRDLLQRRDFKIEKLENFFLITYGDTQIMGMYHLSVGTPYIDKPNEGIVSFNCVAAYKRTDKLNSFLKKIFINQRCIDLEALCIKYATEVKLINIELRILNSDGEVYEPSVLIVNHILNHLKIPVNFLPVCFYFIAIDGVVVRDPTELEENEKDWSYLVVHKSKNEFIYVVKIGKENTLDDIYQVCEITSGSFE</sequence>
<dbReference type="EMBL" id="CP142730">
    <property type="protein sequence ID" value="WUR03555.1"/>
    <property type="molecule type" value="Genomic_DNA"/>
</dbReference>
<dbReference type="GO" id="GO:0000467">
    <property type="term" value="P:exonucleolytic trimming to generate mature 3'-end of 5.8S rRNA from tricistronic rRNA transcript (SSU-rRNA, 5.8S rRNA, LSU-rRNA)"/>
    <property type="evidence" value="ECO:0007669"/>
    <property type="project" value="TreeGrafter"/>
</dbReference>
<dbReference type="GO" id="GO:0071035">
    <property type="term" value="P:nuclear polyadenylation-dependent rRNA catabolic process"/>
    <property type="evidence" value="ECO:0007669"/>
    <property type="project" value="TreeGrafter"/>
</dbReference>
<dbReference type="InterPro" id="IPR036345">
    <property type="entry name" value="ExoRNase_PH_dom2_sf"/>
</dbReference>
<dbReference type="GO" id="GO:0034476">
    <property type="term" value="P:U5 snRNA 3'-end processing"/>
    <property type="evidence" value="ECO:0007669"/>
    <property type="project" value="TreeGrafter"/>
</dbReference>
<evidence type="ECO:0000256" key="2">
    <source>
        <dbReference type="ARBA" id="ARBA00004604"/>
    </source>
</evidence>
<evidence type="ECO:0000256" key="3">
    <source>
        <dbReference type="ARBA" id="ARBA00006678"/>
    </source>
</evidence>
<organism evidence="7 8">
    <name type="scientific">Vairimorpha necatrix</name>
    <dbReference type="NCBI Taxonomy" id="6039"/>
    <lineage>
        <taxon>Eukaryota</taxon>
        <taxon>Fungi</taxon>
        <taxon>Fungi incertae sedis</taxon>
        <taxon>Microsporidia</taxon>
        <taxon>Nosematidae</taxon>
        <taxon>Vairimorpha</taxon>
    </lineage>
</organism>
<dbReference type="GO" id="GO:0005730">
    <property type="term" value="C:nucleolus"/>
    <property type="evidence" value="ECO:0007669"/>
    <property type="project" value="UniProtKB-SubCell"/>
</dbReference>
<evidence type="ECO:0000256" key="4">
    <source>
        <dbReference type="ARBA" id="ARBA00022490"/>
    </source>
</evidence>
<dbReference type="PANTHER" id="PTHR11097:SF8">
    <property type="entry name" value="EXOSOME COMPLEX COMPONENT RRP42"/>
    <property type="match status" value="1"/>
</dbReference>
<dbReference type="RefSeq" id="XP_065329700.1">
    <property type="nucleotide sequence ID" value="XM_065473628.1"/>
</dbReference>
<accession>A0AAX4JC68</accession>
<dbReference type="KEGG" id="vnx:VNE69_05144"/>
<evidence type="ECO:0000313" key="7">
    <source>
        <dbReference type="EMBL" id="WUR03555.1"/>
    </source>
</evidence>
<dbReference type="GO" id="GO:0000176">
    <property type="term" value="C:nuclear exosome (RNase complex)"/>
    <property type="evidence" value="ECO:0007669"/>
    <property type="project" value="TreeGrafter"/>
</dbReference>
<dbReference type="SUPFAM" id="SSF55666">
    <property type="entry name" value="Ribonuclease PH domain 2-like"/>
    <property type="match status" value="1"/>
</dbReference>
<dbReference type="SUPFAM" id="SSF54211">
    <property type="entry name" value="Ribosomal protein S5 domain 2-like"/>
    <property type="match status" value="1"/>
</dbReference>
<dbReference type="GO" id="GO:0035925">
    <property type="term" value="F:mRNA 3'-UTR AU-rich region binding"/>
    <property type="evidence" value="ECO:0007669"/>
    <property type="project" value="TreeGrafter"/>
</dbReference>
<comment type="similarity">
    <text evidence="3">Belongs to the RNase PH family.</text>
</comment>
<proteinExistence type="inferred from homology"/>
<dbReference type="Gene3D" id="3.30.230.70">
    <property type="entry name" value="GHMP Kinase, N-terminal domain"/>
    <property type="match status" value="1"/>
</dbReference>
<dbReference type="AlphaFoldDB" id="A0AAX4JC68"/>
<evidence type="ECO:0000313" key="8">
    <source>
        <dbReference type="Proteomes" id="UP001334084"/>
    </source>
</evidence>
<evidence type="ECO:0000256" key="5">
    <source>
        <dbReference type="ARBA" id="ARBA00022835"/>
    </source>
</evidence>
<dbReference type="GeneID" id="90541368"/>
<protein>
    <recommendedName>
        <fullName evidence="6">Ribosomal RNA-processing protein 42</fullName>
    </recommendedName>
</protein>
<dbReference type="GO" id="GO:0071038">
    <property type="term" value="P:TRAMP-dependent tRNA surveillance pathway"/>
    <property type="evidence" value="ECO:0007669"/>
    <property type="project" value="TreeGrafter"/>
</dbReference>
<dbReference type="InterPro" id="IPR020568">
    <property type="entry name" value="Ribosomal_Su5_D2-typ_SF"/>
</dbReference>
<comment type="subcellular location">
    <subcellularLocation>
        <location evidence="1">Cytoplasm</location>
    </subcellularLocation>
    <subcellularLocation>
        <location evidence="2">Nucleus</location>
        <location evidence="2">Nucleolus</location>
    </subcellularLocation>
</comment>
<dbReference type="GO" id="GO:0000177">
    <property type="term" value="C:cytoplasmic exosome (RNase complex)"/>
    <property type="evidence" value="ECO:0007669"/>
    <property type="project" value="TreeGrafter"/>
</dbReference>
<dbReference type="GO" id="GO:0034475">
    <property type="term" value="P:U4 snRNA 3'-end processing"/>
    <property type="evidence" value="ECO:0007669"/>
    <property type="project" value="TreeGrafter"/>
</dbReference>
<name>A0AAX4JC68_9MICR</name>
<keyword evidence="8" id="KW-1185">Reference proteome</keyword>